<comment type="caution">
    <text evidence="2">The sequence shown here is derived from an EMBL/GenBank/DDBJ whole genome shotgun (WGS) entry which is preliminary data.</text>
</comment>
<evidence type="ECO:0000313" key="3">
    <source>
        <dbReference type="Proteomes" id="UP000673691"/>
    </source>
</evidence>
<feature type="region of interest" description="Disordered" evidence="1">
    <location>
        <begin position="1"/>
        <end position="61"/>
    </location>
</feature>
<keyword evidence="3" id="KW-1185">Reference proteome</keyword>
<protein>
    <submittedName>
        <fullName evidence="2">Uncharacterized protein</fullName>
    </submittedName>
</protein>
<accession>A0A8H7ZTR3</accession>
<sequence length="61" mass="6046">MEGESAGASPARAGQDPQPRGKARPRGASPAPTGQRPARAGQVPPPRGKNRPRGASPAPAG</sequence>
<gene>
    <name evidence="2" type="ORF">BJ554DRAFT_310</name>
</gene>
<dbReference type="EMBL" id="JAEFCI010007074">
    <property type="protein sequence ID" value="KAG5459299.1"/>
    <property type="molecule type" value="Genomic_DNA"/>
</dbReference>
<dbReference type="AlphaFoldDB" id="A0A8H7ZTR3"/>
<organism evidence="2 3">
    <name type="scientific">Olpidium bornovanus</name>
    <dbReference type="NCBI Taxonomy" id="278681"/>
    <lineage>
        <taxon>Eukaryota</taxon>
        <taxon>Fungi</taxon>
        <taxon>Fungi incertae sedis</taxon>
        <taxon>Olpidiomycota</taxon>
        <taxon>Olpidiomycotina</taxon>
        <taxon>Olpidiomycetes</taxon>
        <taxon>Olpidiales</taxon>
        <taxon>Olpidiaceae</taxon>
        <taxon>Olpidium</taxon>
    </lineage>
</organism>
<evidence type="ECO:0000256" key="1">
    <source>
        <dbReference type="SAM" id="MobiDB-lite"/>
    </source>
</evidence>
<proteinExistence type="predicted"/>
<name>A0A8H7ZTR3_9FUNG</name>
<evidence type="ECO:0000313" key="2">
    <source>
        <dbReference type="EMBL" id="KAG5459299.1"/>
    </source>
</evidence>
<reference evidence="2 3" key="1">
    <citation type="journal article" name="Sci. Rep.">
        <title>Genome-scale phylogenetic analyses confirm Olpidium as the closest living zoosporic fungus to the non-flagellated, terrestrial fungi.</title>
        <authorList>
            <person name="Chang Y."/>
            <person name="Rochon D."/>
            <person name="Sekimoto S."/>
            <person name="Wang Y."/>
            <person name="Chovatia M."/>
            <person name="Sandor L."/>
            <person name="Salamov A."/>
            <person name="Grigoriev I.V."/>
            <person name="Stajich J.E."/>
            <person name="Spatafora J.W."/>
        </authorList>
    </citation>
    <scope>NUCLEOTIDE SEQUENCE [LARGE SCALE GENOMIC DNA]</scope>
    <source>
        <strain evidence="2">S191</strain>
    </source>
</reference>
<dbReference type="Proteomes" id="UP000673691">
    <property type="component" value="Unassembled WGS sequence"/>
</dbReference>